<evidence type="ECO:0000313" key="2">
    <source>
        <dbReference type="Proteomes" id="UP001456524"/>
    </source>
</evidence>
<keyword evidence="2" id="KW-1185">Reference proteome</keyword>
<gene>
    <name evidence="1" type="ORF">IWX90DRAFT_422993</name>
</gene>
<sequence length="64" mass="7764">MTTFQKDHSYCNTANLRFYPKRLIDLRSEQPTLMETCKHDLRDPYANLSHCWVQKPFFTLNKRN</sequence>
<protein>
    <submittedName>
        <fullName evidence="1">Uncharacterized protein</fullName>
    </submittedName>
</protein>
<evidence type="ECO:0000313" key="1">
    <source>
        <dbReference type="EMBL" id="KAK8174975.1"/>
    </source>
</evidence>
<dbReference type="Proteomes" id="UP001456524">
    <property type="component" value="Unassembled WGS sequence"/>
</dbReference>
<proteinExistence type="predicted"/>
<organism evidence="1 2">
    <name type="scientific">Phyllosticta citrichinensis</name>
    <dbReference type="NCBI Taxonomy" id="1130410"/>
    <lineage>
        <taxon>Eukaryota</taxon>
        <taxon>Fungi</taxon>
        <taxon>Dikarya</taxon>
        <taxon>Ascomycota</taxon>
        <taxon>Pezizomycotina</taxon>
        <taxon>Dothideomycetes</taxon>
        <taxon>Dothideomycetes incertae sedis</taxon>
        <taxon>Botryosphaeriales</taxon>
        <taxon>Phyllostictaceae</taxon>
        <taxon>Phyllosticta</taxon>
    </lineage>
</organism>
<accession>A0ABR1Y1G8</accession>
<dbReference type="EMBL" id="JBBWUH010000002">
    <property type="protein sequence ID" value="KAK8174975.1"/>
    <property type="molecule type" value="Genomic_DNA"/>
</dbReference>
<reference evidence="1 2" key="1">
    <citation type="journal article" date="2022" name="G3 (Bethesda)">
        <title>Enemy or ally: a genomic approach to elucidate the lifestyle of Phyllosticta citrichinaensis.</title>
        <authorList>
            <person name="Buijs V.A."/>
            <person name="Groenewald J.Z."/>
            <person name="Haridas S."/>
            <person name="LaButti K.M."/>
            <person name="Lipzen A."/>
            <person name="Martin F.M."/>
            <person name="Barry K."/>
            <person name="Grigoriev I.V."/>
            <person name="Crous P.W."/>
            <person name="Seidl M.F."/>
        </authorList>
    </citation>
    <scope>NUCLEOTIDE SEQUENCE [LARGE SCALE GENOMIC DNA]</scope>
    <source>
        <strain evidence="1 2">CBS 129764</strain>
    </source>
</reference>
<name>A0ABR1Y1G8_9PEZI</name>
<comment type="caution">
    <text evidence="1">The sequence shown here is derived from an EMBL/GenBank/DDBJ whole genome shotgun (WGS) entry which is preliminary data.</text>
</comment>